<dbReference type="GO" id="GO:0005856">
    <property type="term" value="C:cytoskeleton"/>
    <property type="evidence" value="ECO:0007669"/>
    <property type="project" value="InterPro"/>
</dbReference>
<proteinExistence type="predicted"/>
<name>E4YGF7_OIKDI</name>
<feature type="domain" description="MyTH4" evidence="2">
    <location>
        <begin position="75"/>
        <end position="163"/>
    </location>
</feature>
<dbReference type="GO" id="GO:0005737">
    <property type="term" value="C:cytoplasm"/>
    <property type="evidence" value="ECO:0007669"/>
    <property type="project" value="TreeGrafter"/>
</dbReference>
<dbReference type="EMBL" id="FN654522">
    <property type="protein sequence ID" value="CBY34581.1"/>
    <property type="molecule type" value="Genomic_DNA"/>
</dbReference>
<dbReference type="InterPro" id="IPR038185">
    <property type="entry name" value="MyTH4_dom_sf"/>
</dbReference>
<dbReference type="Gene3D" id="1.25.40.530">
    <property type="entry name" value="MyTH4 domain"/>
    <property type="match status" value="1"/>
</dbReference>
<evidence type="ECO:0000256" key="1">
    <source>
        <dbReference type="SAM" id="MobiDB-lite"/>
    </source>
</evidence>
<evidence type="ECO:0000259" key="2">
    <source>
        <dbReference type="PROSITE" id="PS51016"/>
    </source>
</evidence>
<accession>E4YGF7</accession>
<organism evidence="3">
    <name type="scientific">Oikopleura dioica</name>
    <name type="common">Tunicate</name>
    <dbReference type="NCBI Taxonomy" id="34765"/>
    <lineage>
        <taxon>Eukaryota</taxon>
        <taxon>Metazoa</taxon>
        <taxon>Chordata</taxon>
        <taxon>Tunicata</taxon>
        <taxon>Appendicularia</taxon>
        <taxon>Copelata</taxon>
        <taxon>Oikopleuridae</taxon>
        <taxon>Oikopleura</taxon>
    </lineage>
</organism>
<reference evidence="3" key="1">
    <citation type="journal article" date="2010" name="Science">
        <title>Plasticity of animal genome architecture unmasked by rapid evolution of a pelagic tunicate.</title>
        <authorList>
            <person name="Denoeud F."/>
            <person name="Henriet S."/>
            <person name="Mungpakdee S."/>
            <person name="Aury J.M."/>
            <person name="Da Silva C."/>
            <person name="Brinkmann H."/>
            <person name="Mikhaleva J."/>
            <person name="Olsen L.C."/>
            <person name="Jubin C."/>
            <person name="Canestro C."/>
            <person name="Bouquet J.M."/>
            <person name="Danks G."/>
            <person name="Poulain J."/>
            <person name="Campsteijn C."/>
            <person name="Adamski M."/>
            <person name="Cross I."/>
            <person name="Yadetie F."/>
            <person name="Muffato M."/>
            <person name="Louis A."/>
            <person name="Butcher S."/>
            <person name="Tsagkogeorga G."/>
            <person name="Konrad A."/>
            <person name="Singh S."/>
            <person name="Jensen M.F."/>
            <person name="Cong E.H."/>
            <person name="Eikeseth-Otteraa H."/>
            <person name="Noel B."/>
            <person name="Anthouard V."/>
            <person name="Porcel B.M."/>
            <person name="Kachouri-Lafond R."/>
            <person name="Nishino A."/>
            <person name="Ugolini M."/>
            <person name="Chourrout P."/>
            <person name="Nishida H."/>
            <person name="Aasland R."/>
            <person name="Huzurbazar S."/>
            <person name="Westhof E."/>
            <person name="Delsuc F."/>
            <person name="Lehrach H."/>
            <person name="Reinhardt R."/>
            <person name="Weissenbach J."/>
            <person name="Roy S.W."/>
            <person name="Artiguenave F."/>
            <person name="Postlethwait J.H."/>
            <person name="Manak J.R."/>
            <person name="Thompson E.M."/>
            <person name="Jaillon O."/>
            <person name="Du Pasquier L."/>
            <person name="Boudinot P."/>
            <person name="Liberles D.A."/>
            <person name="Volff J.N."/>
            <person name="Philippe H."/>
            <person name="Lenhard B."/>
            <person name="Roest Crollius H."/>
            <person name="Wincker P."/>
            <person name="Chourrout D."/>
        </authorList>
    </citation>
    <scope>NUCLEOTIDE SEQUENCE [LARGE SCALE GENOMIC DNA]</scope>
</reference>
<dbReference type="PANTHER" id="PTHR45876:SF8">
    <property type="entry name" value="FI04035P"/>
    <property type="match status" value="1"/>
</dbReference>
<evidence type="ECO:0000313" key="3">
    <source>
        <dbReference type="EMBL" id="CBY34581.1"/>
    </source>
</evidence>
<dbReference type="Proteomes" id="UP000011014">
    <property type="component" value="Unassembled WGS sequence"/>
</dbReference>
<dbReference type="AlphaFoldDB" id="E4YGF7"/>
<dbReference type="PROSITE" id="PS51016">
    <property type="entry name" value="MYTH4"/>
    <property type="match status" value="1"/>
</dbReference>
<dbReference type="PANTHER" id="PTHR45876">
    <property type="entry name" value="FI04035P"/>
    <property type="match status" value="1"/>
</dbReference>
<dbReference type="GO" id="GO:0005096">
    <property type="term" value="F:GTPase activator activity"/>
    <property type="evidence" value="ECO:0007669"/>
    <property type="project" value="TreeGrafter"/>
</dbReference>
<dbReference type="Pfam" id="PF00784">
    <property type="entry name" value="MyTH4"/>
    <property type="match status" value="1"/>
</dbReference>
<sequence>MDSKFGSPGFSKLNAKSVETLTKTPENRMQRAHSTKSSSSARCLESSFGQASSPAFQLNKGFMKKPTTVGELLIHQKKALKRPLTISPSKLVQREFNDCFKCVNNYLKAESNEDLKKLVVNGWNQSDLANEIFAIIIKQSRDNPAEESRRRGLELMAILLFFT</sequence>
<feature type="non-terminal residue" evidence="3">
    <location>
        <position position="163"/>
    </location>
</feature>
<protein>
    <recommendedName>
        <fullName evidence="2">MyTH4 domain-containing protein</fullName>
    </recommendedName>
</protein>
<gene>
    <name evidence="3" type="ORF">GSOID_T00024608001</name>
</gene>
<dbReference type="InterPro" id="IPR000857">
    <property type="entry name" value="MyTH4_dom"/>
</dbReference>
<feature type="region of interest" description="Disordered" evidence="1">
    <location>
        <begin position="1"/>
        <end position="43"/>
    </location>
</feature>